<keyword evidence="7" id="KW-1185">Reference proteome</keyword>
<reference evidence="6" key="1">
    <citation type="submission" date="2020-06" db="EMBL/GenBank/DDBJ databases">
        <title>Draft genome sequences of strains closely related to Aspergillus parafelis and Aspergillus hiratsukae.</title>
        <authorList>
            <person name="Dos Santos R.A.C."/>
            <person name="Rivero-Menendez O."/>
            <person name="Steenwyk J.L."/>
            <person name="Mead M.E."/>
            <person name="Goldman G.H."/>
            <person name="Alastruey-Izquierdo A."/>
            <person name="Rokas A."/>
        </authorList>
    </citation>
    <scope>NUCLEOTIDE SEQUENCE</scope>
    <source>
        <strain evidence="6">CNM-CM7691</strain>
    </source>
</reference>
<dbReference type="Gene3D" id="1.20.1250.20">
    <property type="entry name" value="MFS general substrate transporter like domains"/>
    <property type="match status" value="2"/>
</dbReference>
<comment type="caution">
    <text evidence="6">The sequence shown here is derived from an EMBL/GenBank/DDBJ whole genome shotgun (WGS) entry which is preliminary data.</text>
</comment>
<feature type="transmembrane region" description="Helical" evidence="5">
    <location>
        <begin position="133"/>
        <end position="158"/>
    </location>
</feature>
<evidence type="ECO:0000256" key="4">
    <source>
        <dbReference type="ARBA" id="ARBA00023136"/>
    </source>
</evidence>
<feature type="transmembrane region" description="Helical" evidence="5">
    <location>
        <begin position="211"/>
        <end position="233"/>
    </location>
</feature>
<keyword evidence="2 5" id="KW-0812">Transmembrane</keyword>
<evidence type="ECO:0000256" key="1">
    <source>
        <dbReference type="ARBA" id="ARBA00004141"/>
    </source>
</evidence>
<accession>A0A8H6R2I1</accession>
<dbReference type="GO" id="GO:0005351">
    <property type="term" value="F:carbohydrate:proton symporter activity"/>
    <property type="evidence" value="ECO:0007669"/>
    <property type="project" value="TreeGrafter"/>
</dbReference>
<feature type="transmembrane region" description="Helical" evidence="5">
    <location>
        <begin position="240"/>
        <end position="264"/>
    </location>
</feature>
<dbReference type="AlphaFoldDB" id="A0A8H6R2I1"/>
<sequence length="392" mass="43628">MAWGSRQRFILQRLHTQEPFWDPNNPHLYDNNDPPNITANVKLTDVLNNANSIWYKEGGLTSQCSPGPWPLPRNCYQNQASLLNGFQAMPSWQKYFKNPTGALQGIHAASYFIPSIYTAFIGDVISTKMGRRWCIIIANTIITLGCLVNTFATSIGMWCGEKIDDIKLPADIWKQKTFGHACSFGMLFELDGQCYLSPIPKSVGVTAPVQITLINSGLALWNLIPAVIAAVYCDTVGRRPLFLTSVAGMLCSYVVVMGLFAGFANTKHHALGIAVIPFLFIIRSKGMALFTSTATLANTFNQFVKPIALKAIAWRYYAIYIAILGFYFCFIFFMFPETKHLSAEEASRIFDYDRKGFPLERLADDVEQRSVILGNGKHGSESAVEGKTGRGR</sequence>
<feature type="transmembrane region" description="Helical" evidence="5">
    <location>
        <begin position="270"/>
        <end position="296"/>
    </location>
</feature>
<dbReference type="InterPro" id="IPR005828">
    <property type="entry name" value="MFS_sugar_transport-like"/>
</dbReference>
<gene>
    <name evidence="6" type="ORF">CNMCM7691_003216</name>
</gene>
<evidence type="ECO:0000313" key="7">
    <source>
        <dbReference type="Proteomes" id="UP000641853"/>
    </source>
</evidence>
<evidence type="ECO:0000256" key="2">
    <source>
        <dbReference type="ARBA" id="ARBA00022692"/>
    </source>
</evidence>
<dbReference type="InterPro" id="IPR036259">
    <property type="entry name" value="MFS_trans_sf"/>
</dbReference>
<dbReference type="PANTHER" id="PTHR48022">
    <property type="entry name" value="PLASTIDIC GLUCOSE TRANSPORTER 4"/>
    <property type="match status" value="1"/>
</dbReference>
<organism evidence="6 7">
    <name type="scientific">Aspergillus felis</name>
    <dbReference type="NCBI Taxonomy" id="1287682"/>
    <lineage>
        <taxon>Eukaryota</taxon>
        <taxon>Fungi</taxon>
        <taxon>Dikarya</taxon>
        <taxon>Ascomycota</taxon>
        <taxon>Pezizomycotina</taxon>
        <taxon>Eurotiomycetes</taxon>
        <taxon>Eurotiomycetidae</taxon>
        <taxon>Eurotiales</taxon>
        <taxon>Aspergillaceae</taxon>
        <taxon>Aspergillus</taxon>
        <taxon>Aspergillus subgen. Fumigati</taxon>
    </lineage>
</organism>
<keyword evidence="4 5" id="KW-0472">Membrane</keyword>
<evidence type="ECO:0000256" key="5">
    <source>
        <dbReference type="SAM" id="Phobius"/>
    </source>
</evidence>
<protein>
    <recommendedName>
        <fullName evidence="8">Major facilitator superfamily (MFS) profile domain-containing protein</fullName>
    </recommendedName>
</protein>
<comment type="subcellular location">
    <subcellularLocation>
        <location evidence="1">Membrane</location>
        <topology evidence="1">Multi-pass membrane protein</topology>
    </subcellularLocation>
</comment>
<dbReference type="GO" id="GO:0016020">
    <property type="term" value="C:membrane"/>
    <property type="evidence" value="ECO:0007669"/>
    <property type="project" value="UniProtKB-SubCell"/>
</dbReference>
<keyword evidence="3 5" id="KW-1133">Transmembrane helix</keyword>
<evidence type="ECO:0000256" key="3">
    <source>
        <dbReference type="ARBA" id="ARBA00022989"/>
    </source>
</evidence>
<evidence type="ECO:0000313" key="6">
    <source>
        <dbReference type="EMBL" id="KAF7183303.1"/>
    </source>
</evidence>
<name>A0A8H6R2I1_9EURO</name>
<feature type="transmembrane region" description="Helical" evidence="5">
    <location>
        <begin position="317"/>
        <end position="335"/>
    </location>
</feature>
<evidence type="ECO:0008006" key="8">
    <source>
        <dbReference type="Google" id="ProtNLM"/>
    </source>
</evidence>
<dbReference type="EMBL" id="JACBAG010001731">
    <property type="protein sequence ID" value="KAF7183303.1"/>
    <property type="molecule type" value="Genomic_DNA"/>
</dbReference>
<dbReference type="Pfam" id="PF00083">
    <property type="entry name" value="Sugar_tr"/>
    <property type="match status" value="3"/>
</dbReference>
<dbReference type="SUPFAM" id="SSF103473">
    <property type="entry name" value="MFS general substrate transporter"/>
    <property type="match status" value="2"/>
</dbReference>
<dbReference type="InterPro" id="IPR050360">
    <property type="entry name" value="MFS_Sugar_Transporters"/>
</dbReference>
<proteinExistence type="predicted"/>
<dbReference type="PANTHER" id="PTHR48022:SF52">
    <property type="entry name" value="SUGAR TRANSPORTER, PUTATIVE-RELATED"/>
    <property type="match status" value="1"/>
</dbReference>
<dbReference type="Proteomes" id="UP000641853">
    <property type="component" value="Unassembled WGS sequence"/>
</dbReference>